<evidence type="ECO:0000313" key="1">
    <source>
        <dbReference type="EMBL" id="EAT16824.1"/>
    </source>
</evidence>
<dbReference type="EMBL" id="AAEW02000003">
    <property type="protein sequence ID" value="EAT16824.1"/>
    <property type="molecule type" value="Genomic_DNA"/>
</dbReference>
<reference evidence="1" key="1">
    <citation type="submission" date="2006-05" db="EMBL/GenBank/DDBJ databases">
        <title>Annotation of the draft genome assembly of Desulfuromonas acetoxidans DSM 684.</title>
        <authorList>
            <consortium name="US DOE Joint Genome Institute (JGI-ORNL)"/>
            <person name="Larimer F."/>
            <person name="Land M."/>
            <person name="Hauser L."/>
        </authorList>
    </citation>
    <scope>NUCLEOTIDE SEQUENCE [LARGE SCALE GENOMIC DNA]</scope>
    <source>
        <strain evidence="1">DSM 684</strain>
    </source>
</reference>
<dbReference type="AlphaFoldDB" id="Q1K2Q7"/>
<proteinExistence type="predicted"/>
<dbReference type="Proteomes" id="UP000005695">
    <property type="component" value="Unassembled WGS sequence"/>
</dbReference>
<dbReference type="InterPro" id="IPR034660">
    <property type="entry name" value="DinB/YfiT-like"/>
</dbReference>
<organism evidence="1 2">
    <name type="scientific">Desulfuromonas acetoxidans (strain DSM 684 / 11070)</name>
    <dbReference type="NCBI Taxonomy" id="281689"/>
    <lineage>
        <taxon>Bacteria</taxon>
        <taxon>Pseudomonadati</taxon>
        <taxon>Thermodesulfobacteriota</taxon>
        <taxon>Desulfuromonadia</taxon>
        <taxon>Desulfuromonadales</taxon>
        <taxon>Desulfuromonadaceae</taxon>
        <taxon>Desulfuromonas</taxon>
    </lineage>
</organism>
<sequence>MIDVLDAFAELNKELILLLENLSKEDWEKDTCLKNRNVKDLASHILDTSLRRLSLQRDNYFSENPEIHSYDDLVDFIQRLNRDWIGATRRLSPESLSHCLRLRKMSWLRF</sequence>
<protein>
    <recommendedName>
        <fullName evidence="3">Mycothiol-dependent maleylpyruvate isomerase metal-binding domain-containing protein</fullName>
    </recommendedName>
</protein>
<evidence type="ECO:0000313" key="2">
    <source>
        <dbReference type="Proteomes" id="UP000005695"/>
    </source>
</evidence>
<dbReference type="SUPFAM" id="SSF109854">
    <property type="entry name" value="DinB/YfiT-like putative metalloenzymes"/>
    <property type="match status" value="1"/>
</dbReference>
<dbReference type="Gene3D" id="1.20.120.450">
    <property type="entry name" value="dinb family like domain"/>
    <property type="match status" value="1"/>
</dbReference>
<comment type="caution">
    <text evidence="1">The sequence shown here is derived from an EMBL/GenBank/DDBJ whole genome shotgun (WGS) entry which is preliminary data.</text>
</comment>
<keyword evidence="2" id="KW-1185">Reference proteome</keyword>
<name>Q1K2Q7_DESA6</name>
<reference evidence="1" key="2">
    <citation type="submission" date="2006-05" db="EMBL/GenBank/DDBJ databases">
        <title>Sequencing of the draft genome and assembly of Desulfuromonas acetoxidans DSM 684.</title>
        <authorList>
            <consortium name="US DOE Joint Genome Institute (JGI-PGF)"/>
            <person name="Copeland A."/>
            <person name="Lucas S."/>
            <person name="Lapidus A."/>
            <person name="Barry K."/>
            <person name="Detter J.C."/>
            <person name="Glavina del Rio T."/>
            <person name="Hammon N."/>
            <person name="Israni S."/>
            <person name="Dalin E."/>
            <person name="Tice H."/>
            <person name="Bruce D."/>
            <person name="Pitluck S."/>
            <person name="Richardson P."/>
        </authorList>
    </citation>
    <scope>NUCLEOTIDE SEQUENCE [LARGE SCALE GENOMIC DNA]</scope>
    <source>
        <strain evidence="1">DSM 684</strain>
    </source>
</reference>
<accession>Q1K2Q7</accession>
<dbReference type="RefSeq" id="WP_005998279.1">
    <property type="nucleotide sequence ID" value="NZ_AAEW02000003.1"/>
</dbReference>
<gene>
    <name evidence="1" type="ORF">Dace_2076</name>
</gene>
<evidence type="ECO:0008006" key="3">
    <source>
        <dbReference type="Google" id="ProtNLM"/>
    </source>
</evidence>
<dbReference type="OrthoDB" id="113180at2"/>